<protein>
    <recommendedName>
        <fullName evidence="3">Dynamin N-terminal domain-containing protein</fullName>
    </recommendedName>
</protein>
<dbReference type="SUPFAM" id="SSF52540">
    <property type="entry name" value="P-loop containing nucleoside triphosphate hydrolases"/>
    <property type="match status" value="1"/>
</dbReference>
<dbReference type="InterPro" id="IPR022812">
    <property type="entry name" value="Dynamin"/>
</dbReference>
<evidence type="ECO:0000259" key="3">
    <source>
        <dbReference type="Pfam" id="PF00350"/>
    </source>
</evidence>
<reference evidence="4" key="1">
    <citation type="submission" date="2021-02" db="EMBL/GenBank/DDBJ databases">
        <authorList>
            <person name="Nowell W R."/>
        </authorList>
    </citation>
    <scope>NUCLEOTIDE SEQUENCE</scope>
</reference>
<dbReference type="Proteomes" id="UP000663852">
    <property type="component" value="Unassembled WGS sequence"/>
</dbReference>
<keyword evidence="1" id="KW-0175">Coiled coil</keyword>
<sequence length="1010" mass="116562">MEGASSTRFVRSDLNDLASSDENDSILHNDDGLRKTWEKSLIDPAIFKAYQNLRNIVVERGLEKELIVPRIVFVGDTSAGKSMLVQMFLQFPSVFSQANVGTRCPVQYVLRYDPTLADDDVHIIRPRGWRPQDLGRNLQQEMIRIENDHKSEGGFRILPFVVEIASKHYTDIEILDLPGLISGDRDKNKRAAVERITEYYVRDPSFMIVQLKEAQQLVDNTYGMLRIDELCTAEPALWGSKLPARKNYAQHMITIQTKFDAFMLNHDNGSATNEDIRTRIHAFPNSYFTNMVFDLYNFADHSYDENVRYIAEVPEREKEAVDNWIDRINTRANSNESLYQLFNQEYRSLIGIDVVRKKIQDLWSQAFRNAIPELLQTVDRLIQQSNLKHKKALSNLKQQDPKAVRGVYLNYIEEFRKTISNYAAYRAEVNNMFPLNEYGRTYEEIEMEYNEWNRKQPLTWRAYLSSEQLKQIPGKKELEALNSRYVGAYHFGRLQEVFSYMVRSHGTLDRESDWFESSQSLLYGVISDNKNTEKAIRESIFTLIRETFLIGVCWLTQMYAFLTDHFSSHVKSALLDRKFPDLQDHVKFLSLVDLEYHGVTRTFIRNAVTAIRQERYLRMVYVTYDLCETLKKLVKSFSSMANTIENNHDNDNADDDQDNERLGEQILNSAKDAVSKIVTGTNPGMAIATSVASHLCADKTSKTNGYVQPRDKVAHLYLTIQIQGYKSKSIENSLQNRLQHMSDRNVARMANINIKRSRQEVFDAREEVDQLEETRDSIENVKSLLDNEYMNGKRLNANSDKNRRIRVVVANKRDRELHDIEKKLKIQERHKRKTKQNTQHQVDDQVSTFDTIENDKEFSIESDLDEDSMSENEDEHELMQYDDKTSSETYLLGIFRAHDEEDLRLGFLEGDSLDADVEFVQQRQQQQENERSSVASNIKMNIQTTNQISEEHITPSLPPSSSVSSEHAVVSTTVAANDNEAPTEVTTSQVVTEGTLIHTGSVLSELDSAI</sequence>
<comment type="caution">
    <text evidence="4">The sequence shown here is derived from an EMBL/GenBank/DDBJ whole genome shotgun (WGS) entry which is preliminary data.</text>
</comment>
<keyword evidence="6" id="KW-1185">Reference proteome</keyword>
<dbReference type="InterPro" id="IPR045063">
    <property type="entry name" value="Dynamin_N"/>
</dbReference>
<dbReference type="Gene3D" id="3.40.50.300">
    <property type="entry name" value="P-loop containing nucleotide triphosphate hydrolases"/>
    <property type="match status" value="1"/>
</dbReference>
<dbReference type="EMBL" id="CAJNOJ010000178">
    <property type="protein sequence ID" value="CAF1248726.1"/>
    <property type="molecule type" value="Genomic_DNA"/>
</dbReference>
<dbReference type="Proteomes" id="UP000663828">
    <property type="component" value="Unassembled WGS sequence"/>
</dbReference>
<organism evidence="4 6">
    <name type="scientific">Adineta ricciae</name>
    <name type="common">Rotifer</name>
    <dbReference type="NCBI Taxonomy" id="249248"/>
    <lineage>
        <taxon>Eukaryota</taxon>
        <taxon>Metazoa</taxon>
        <taxon>Spiralia</taxon>
        <taxon>Gnathifera</taxon>
        <taxon>Rotifera</taxon>
        <taxon>Eurotatoria</taxon>
        <taxon>Bdelloidea</taxon>
        <taxon>Adinetida</taxon>
        <taxon>Adinetidae</taxon>
        <taxon>Adineta</taxon>
    </lineage>
</organism>
<accession>A0A813YPH3</accession>
<feature type="region of interest" description="Disordered" evidence="2">
    <location>
        <begin position="856"/>
        <end position="882"/>
    </location>
</feature>
<dbReference type="AlphaFoldDB" id="A0A813YPH3"/>
<dbReference type="Pfam" id="PF00350">
    <property type="entry name" value="Dynamin_N"/>
    <property type="match status" value="1"/>
</dbReference>
<name>A0A813YPH3_ADIRI</name>
<feature type="compositionally biased region" description="Acidic residues" evidence="2">
    <location>
        <begin position="860"/>
        <end position="876"/>
    </location>
</feature>
<evidence type="ECO:0000256" key="1">
    <source>
        <dbReference type="SAM" id="Coils"/>
    </source>
</evidence>
<dbReference type="InterPro" id="IPR027417">
    <property type="entry name" value="P-loop_NTPase"/>
</dbReference>
<evidence type="ECO:0000313" key="4">
    <source>
        <dbReference type="EMBL" id="CAF0886983.1"/>
    </source>
</evidence>
<proteinExistence type="predicted"/>
<dbReference type="EMBL" id="CAJNOR010000347">
    <property type="protein sequence ID" value="CAF0886983.1"/>
    <property type="molecule type" value="Genomic_DNA"/>
</dbReference>
<dbReference type="PRINTS" id="PR00195">
    <property type="entry name" value="DYNAMIN"/>
</dbReference>
<gene>
    <name evidence="5" type="ORF">EDS130_LOCUS27853</name>
    <name evidence="4" type="ORF">XAT740_LOCUS7303</name>
</gene>
<evidence type="ECO:0000313" key="5">
    <source>
        <dbReference type="EMBL" id="CAF1248726.1"/>
    </source>
</evidence>
<dbReference type="OrthoDB" id="10003783at2759"/>
<evidence type="ECO:0000256" key="2">
    <source>
        <dbReference type="SAM" id="MobiDB-lite"/>
    </source>
</evidence>
<feature type="domain" description="Dynamin N-terminal" evidence="3">
    <location>
        <begin position="71"/>
        <end position="220"/>
    </location>
</feature>
<evidence type="ECO:0000313" key="6">
    <source>
        <dbReference type="Proteomes" id="UP000663828"/>
    </source>
</evidence>
<feature type="coiled-coil region" evidence="1">
    <location>
        <begin position="754"/>
        <end position="788"/>
    </location>
</feature>